<organism evidence="5 6">
    <name type="scientific">Cyanidiococcus yangmingshanensis</name>
    <dbReference type="NCBI Taxonomy" id="2690220"/>
    <lineage>
        <taxon>Eukaryota</taxon>
        <taxon>Rhodophyta</taxon>
        <taxon>Bangiophyceae</taxon>
        <taxon>Cyanidiales</taxon>
        <taxon>Cyanidiaceae</taxon>
        <taxon>Cyanidiococcus</taxon>
    </lineage>
</organism>
<protein>
    <submittedName>
        <fullName evidence="5">Uncharacterized protein</fullName>
    </submittedName>
</protein>
<proteinExistence type="predicted"/>
<dbReference type="PANTHER" id="PTHR11927:SF9">
    <property type="entry name" value="L-FUCOSYLTRANSFERASE"/>
    <property type="match status" value="1"/>
</dbReference>
<keyword evidence="3" id="KW-0175">Coiled coil</keyword>
<evidence type="ECO:0000313" key="5">
    <source>
        <dbReference type="EMBL" id="KAF6002130.1"/>
    </source>
</evidence>
<name>A0A7J7IHB3_9RHOD</name>
<evidence type="ECO:0000256" key="3">
    <source>
        <dbReference type="SAM" id="Coils"/>
    </source>
</evidence>
<evidence type="ECO:0000256" key="2">
    <source>
        <dbReference type="ARBA" id="ARBA00022679"/>
    </source>
</evidence>
<dbReference type="PANTHER" id="PTHR11927">
    <property type="entry name" value="GALACTOSIDE 2-L-FUCOSYLTRANSFERASE"/>
    <property type="match status" value="1"/>
</dbReference>
<reference evidence="5 6" key="1">
    <citation type="journal article" date="2020" name="J. Phycol.">
        <title>Comparative genome analysis reveals Cyanidiococcus gen. nov., a new extremophilic red algal genus sister to Cyanidioschyzon (Cyanidioschyzonaceae, Rhodophyta).</title>
        <authorList>
            <person name="Liu S.-L."/>
            <person name="Chiang Y.-R."/>
            <person name="Yoon H.S."/>
            <person name="Fu H.-Y."/>
        </authorList>
    </citation>
    <scope>NUCLEOTIDE SEQUENCE [LARGE SCALE GENOMIC DNA]</scope>
    <source>
        <strain evidence="5 6">THAL066</strain>
    </source>
</reference>
<dbReference type="EMBL" id="VWRR01000011">
    <property type="protein sequence ID" value="KAF6002130.1"/>
    <property type="molecule type" value="Genomic_DNA"/>
</dbReference>
<feature type="region of interest" description="Disordered" evidence="4">
    <location>
        <begin position="82"/>
        <end position="132"/>
    </location>
</feature>
<keyword evidence="2" id="KW-0808">Transferase</keyword>
<dbReference type="CDD" id="cd11301">
    <property type="entry name" value="Fut1_Fut2_like"/>
    <property type="match status" value="1"/>
</dbReference>
<evidence type="ECO:0000256" key="1">
    <source>
        <dbReference type="ARBA" id="ARBA00022676"/>
    </source>
</evidence>
<dbReference type="Proteomes" id="UP000530660">
    <property type="component" value="Unassembled WGS sequence"/>
</dbReference>
<keyword evidence="1" id="KW-0328">Glycosyltransferase</keyword>
<keyword evidence="6" id="KW-1185">Reference proteome</keyword>
<gene>
    <name evidence="5" type="ORF">F1559_001028</name>
</gene>
<comment type="caution">
    <text evidence="5">The sequence shown here is derived from an EMBL/GenBank/DDBJ whole genome shotgun (WGS) entry which is preliminary data.</text>
</comment>
<dbReference type="AlphaFoldDB" id="A0A7J7IHB3"/>
<dbReference type="Pfam" id="PF01531">
    <property type="entry name" value="Glyco_transf_11"/>
    <property type="match status" value="1"/>
</dbReference>
<dbReference type="Gene3D" id="3.40.50.11350">
    <property type="match status" value="1"/>
</dbReference>
<dbReference type="GO" id="GO:0008107">
    <property type="term" value="F:galactoside 2-alpha-L-fucosyltransferase activity"/>
    <property type="evidence" value="ECO:0007669"/>
    <property type="project" value="InterPro"/>
</dbReference>
<evidence type="ECO:0000313" key="6">
    <source>
        <dbReference type="Proteomes" id="UP000530660"/>
    </source>
</evidence>
<sequence>MRRANSCSVLAEENEPNHWKAPALSPLQHMPLGVAFCERQMGVFRGRDSATVRALLADAVLGPQPAGQTKYIMPGMAPEDVHAGTKKISSGFGESVQSPRSSSTEFGSGSDSSDETELVVPNIGERSPTSTAVRRAREVALNKRLSLDEIYRIIELLFRHAGLDDSSSPEEVVEALGEDGLELLLRFYTSVTEYYLKQRTESSLDRSERLQQAMRELEERLRREHAEDDSLESKNISENLSEALHARGGKTECQSQKLVAASGPQSPAFNERAVKRQRTDAEGQLSLNASDSSEEYALQPSLKYKADTEIAMSRIFALGSVVPPRNPHIKPDDPYQGPPVITMTGFGELGRWGNQILQYAFLRVYASKCGAQIQVPEWIGKAIFGLQDSPVERAFPAVVEHAGAKANSTFTNQFLDYIRESNVGREVPEVRESDLAPDVQPVFVNRDFWGWFQWHTSHYRPYRDLLRQTFNVVPELASHLDCTIARTLRKSSKRGPVTLVGLHLRLGDYKNIAASSFGYCAPTSWYLEWLQEIWPTLNNPVLFVASDDIDAVLRDFRDYHPVTCDMLGIEMPGAWKGMGAGFFPDWYVLTQCDVLAISNSTFSFTACMFNQQDDGVLGGKPRFYRAHYSQRMVPFDPWDAEPVLHRDGGTWGALQLLYQTQGTRGLVRNVLYEMPYYRLRDVIMKTVLRARALRKRVTAAA</sequence>
<dbReference type="GO" id="GO:0016020">
    <property type="term" value="C:membrane"/>
    <property type="evidence" value="ECO:0007669"/>
    <property type="project" value="InterPro"/>
</dbReference>
<evidence type="ECO:0000256" key="4">
    <source>
        <dbReference type="SAM" id="MobiDB-lite"/>
    </source>
</evidence>
<dbReference type="OrthoDB" id="3226at2759"/>
<feature type="coiled-coil region" evidence="3">
    <location>
        <begin position="200"/>
        <end position="234"/>
    </location>
</feature>
<dbReference type="GO" id="GO:0005975">
    <property type="term" value="P:carbohydrate metabolic process"/>
    <property type="evidence" value="ECO:0007669"/>
    <property type="project" value="InterPro"/>
</dbReference>
<dbReference type="InterPro" id="IPR002516">
    <property type="entry name" value="Glyco_trans_11"/>
</dbReference>
<feature type="compositionally biased region" description="Low complexity" evidence="4">
    <location>
        <begin position="101"/>
        <end position="111"/>
    </location>
</feature>
<accession>A0A7J7IHB3</accession>